<evidence type="ECO:0000313" key="4">
    <source>
        <dbReference type="Proteomes" id="UP000034883"/>
    </source>
</evidence>
<dbReference type="Proteomes" id="UP000034883">
    <property type="component" value="Chromosome"/>
</dbReference>
<dbReference type="KEGG" id="samy:DB32_008054"/>
<feature type="compositionally biased region" description="Low complexity" evidence="1">
    <location>
        <begin position="106"/>
        <end position="121"/>
    </location>
</feature>
<reference evidence="3 4" key="1">
    <citation type="submission" date="2015-03" db="EMBL/GenBank/DDBJ databases">
        <title>Genome assembly of Sandaracinus amylolyticus DSM 53668.</title>
        <authorList>
            <person name="Sharma G."/>
            <person name="Subramanian S."/>
        </authorList>
    </citation>
    <scope>NUCLEOTIDE SEQUENCE [LARGE SCALE GENOMIC DNA]</scope>
    <source>
        <strain evidence="3 4">DSM 53668</strain>
    </source>
</reference>
<dbReference type="EMBL" id="CP011125">
    <property type="protein sequence ID" value="AKF10905.1"/>
    <property type="molecule type" value="Genomic_DNA"/>
</dbReference>
<name>A0A0F6W9L7_9BACT</name>
<feature type="signal peptide" evidence="2">
    <location>
        <begin position="1"/>
        <end position="19"/>
    </location>
</feature>
<evidence type="ECO:0000256" key="1">
    <source>
        <dbReference type="SAM" id="MobiDB-lite"/>
    </source>
</evidence>
<dbReference type="PROSITE" id="PS51257">
    <property type="entry name" value="PROKAR_LIPOPROTEIN"/>
    <property type="match status" value="1"/>
</dbReference>
<feature type="region of interest" description="Disordered" evidence="1">
    <location>
        <begin position="26"/>
        <end position="127"/>
    </location>
</feature>
<sequence>MTSRVITLVLGGTLLGACATGSGGFSTGGRQTGSDAGTQPPPAIDAGTSDAITEVDAGEPIDAGEPSTGIDASIGIDASTPIDAGTDAGPPAMPDAGPPPRPCTPLPTTGTLTIDGTTSGGATWARPSAATCPATARATSVAGAVPYAEHVLCNTGAAGTFEVWVDSFVDTYMVVYDGDRMPADQLACRDADDDGAGFSQPLVTGLAIPAGGRVLVVVTGFADEDRGAYSLYAARE</sequence>
<feature type="chain" id="PRO_5002511993" evidence="2">
    <location>
        <begin position="20"/>
        <end position="236"/>
    </location>
</feature>
<evidence type="ECO:0000313" key="3">
    <source>
        <dbReference type="EMBL" id="AKF10905.1"/>
    </source>
</evidence>
<keyword evidence="2" id="KW-0732">Signal</keyword>
<protein>
    <submittedName>
        <fullName evidence="3">Uncharacterized protein</fullName>
    </submittedName>
</protein>
<evidence type="ECO:0000256" key="2">
    <source>
        <dbReference type="SAM" id="SignalP"/>
    </source>
</evidence>
<dbReference type="RefSeq" id="WP_053237825.1">
    <property type="nucleotide sequence ID" value="NZ_CP011125.1"/>
</dbReference>
<dbReference type="AlphaFoldDB" id="A0A0F6W9L7"/>
<organism evidence="3 4">
    <name type="scientific">Sandaracinus amylolyticus</name>
    <dbReference type="NCBI Taxonomy" id="927083"/>
    <lineage>
        <taxon>Bacteria</taxon>
        <taxon>Pseudomonadati</taxon>
        <taxon>Myxococcota</taxon>
        <taxon>Polyangia</taxon>
        <taxon>Polyangiales</taxon>
        <taxon>Sandaracinaceae</taxon>
        <taxon>Sandaracinus</taxon>
    </lineage>
</organism>
<feature type="compositionally biased region" description="Pro residues" evidence="1">
    <location>
        <begin position="91"/>
        <end position="105"/>
    </location>
</feature>
<gene>
    <name evidence="3" type="ORF">DB32_008054</name>
</gene>
<proteinExistence type="predicted"/>
<dbReference type="STRING" id="927083.DB32_008054"/>
<keyword evidence="4" id="KW-1185">Reference proteome</keyword>
<accession>A0A0F6W9L7</accession>